<dbReference type="Proteomes" id="UP001385892">
    <property type="component" value="Unassembled WGS sequence"/>
</dbReference>
<dbReference type="RefSeq" id="WP_340344724.1">
    <property type="nucleotide sequence ID" value="NZ_JBBKZT010000011.1"/>
</dbReference>
<evidence type="ECO:0000313" key="3">
    <source>
        <dbReference type="Proteomes" id="UP001385892"/>
    </source>
</evidence>
<feature type="region of interest" description="Disordered" evidence="1">
    <location>
        <begin position="37"/>
        <end position="95"/>
    </location>
</feature>
<organism evidence="2 3">
    <name type="scientific">Variovorax rhizosphaerae</name>
    <dbReference type="NCBI Taxonomy" id="1836200"/>
    <lineage>
        <taxon>Bacteria</taxon>
        <taxon>Pseudomonadati</taxon>
        <taxon>Pseudomonadota</taxon>
        <taxon>Betaproteobacteria</taxon>
        <taxon>Burkholderiales</taxon>
        <taxon>Comamonadaceae</taxon>
        <taxon>Variovorax</taxon>
    </lineage>
</organism>
<proteinExistence type="predicted"/>
<dbReference type="EMBL" id="JBBKZT010000011">
    <property type="protein sequence ID" value="MEJ8849596.1"/>
    <property type="molecule type" value="Genomic_DNA"/>
</dbReference>
<gene>
    <name evidence="2" type="ORF">WKW82_23310</name>
</gene>
<evidence type="ECO:0000256" key="1">
    <source>
        <dbReference type="SAM" id="MobiDB-lite"/>
    </source>
</evidence>
<accession>A0ABU8WPX2</accession>
<keyword evidence="3" id="KW-1185">Reference proteome</keyword>
<reference evidence="2 3" key="1">
    <citation type="submission" date="2024-03" db="EMBL/GenBank/DDBJ databases">
        <title>Novel species of the genus Variovorax.</title>
        <authorList>
            <person name="Liu Q."/>
            <person name="Xin Y.-H."/>
        </authorList>
    </citation>
    <scope>NUCLEOTIDE SEQUENCE [LARGE SCALE GENOMIC DNA]</scope>
    <source>
        <strain evidence="2 3">KACC 18900</strain>
    </source>
</reference>
<evidence type="ECO:0000313" key="2">
    <source>
        <dbReference type="EMBL" id="MEJ8849596.1"/>
    </source>
</evidence>
<comment type="caution">
    <text evidence="2">The sequence shown here is derived from an EMBL/GenBank/DDBJ whole genome shotgun (WGS) entry which is preliminary data.</text>
</comment>
<sequence length="95" mass="9643">MLADEIKLPVESGDKGAVYVSPNVNSTEESVNTKGATVGVERPDGSKTFGGMDTSGEKPTYSAGAETGGKTSFSVEAHSDGKSNAGAKAGVKIKY</sequence>
<name>A0ABU8WPX2_9BURK</name>
<protein>
    <submittedName>
        <fullName evidence="2">Uncharacterized protein</fullName>
    </submittedName>
</protein>